<evidence type="ECO:0000313" key="2">
    <source>
        <dbReference type="EMBL" id="ODQ88743.1"/>
    </source>
</evidence>
<organism evidence="2 3">
    <name type="scientific">Mycolicibacterium flavescens</name>
    <name type="common">Mycobacterium flavescens</name>
    <dbReference type="NCBI Taxonomy" id="1776"/>
    <lineage>
        <taxon>Bacteria</taxon>
        <taxon>Bacillati</taxon>
        <taxon>Actinomycetota</taxon>
        <taxon>Actinomycetes</taxon>
        <taxon>Mycobacteriales</taxon>
        <taxon>Mycobacteriaceae</taxon>
        <taxon>Mycolicibacterium</taxon>
    </lineage>
</organism>
<evidence type="ECO:0000313" key="3">
    <source>
        <dbReference type="Proteomes" id="UP000094053"/>
    </source>
</evidence>
<accession>A0A1E3RFW7</accession>
<comment type="caution">
    <text evidence="2">The sequence shown here is derived from an EMBL/GenBank/DDBJ whole genome shotgun (WGS) entry which is preliminary data.</text>
</comment>
<dbReference type="RefSeq" id="WP_069414998.1">
    <property type="nucleotide sequence ID" value="NZ_JACKUL010000031.1"/>
</dbReference>
<proteinExistence type="predicted"/>
<reference evidence="3" key="1">
    <citation type="submission" date="2016-09" db="EMBL/GenBank/DDBJ databases">
        <authorList>
            <person name="Greninger A.L."/>
            <person name="Jerome K.R."/>
            <person name="Mcnair B."/>
            <person name="Wallis C."/>
            <person name="Fang F."/>
        </authorList>
    </citation>
    <scope>NUCLEOTIDE SEQUENCE [LARGE SCALE GENOMIC DNA]</scope>
    <source>
        <strain evidence="3">M6</strain>
    </source>
</reference>
<protein>
    <submittedName>
        <fullName evidence="2">Uncharacterized protein</fullName>
    </submittedName>
</protein>
<keyword evidence="1" id="KW-0812">Transmembrane</keyword>
<keyword evidence="3" id="KW-1185">Reference proteome</keyword>
<dbReference type="EMBL" id="MIHA01000013">
    <property type="protein sequence ID" value="ODQ88743.1"/>
    <property type="molecule type" value="Genomic_DNA"/>
</dbReference>
<keyword evidence="1" id="KW-0472">Membrane</keyword>
<evidence type="ECO:0000256" key="1">
    <source>
        <dbReference type="SAM" id="Phobius"/>
    </source>
</evidence>
<feature type="transmembrane region" description="Helical" evidence="1">
    <location>
        <begin position="6"/>
        <end position="22"/>
    </location>
</feature>
<sequence length="133" mass="14190">MVAVRVIGFVTVGAFTVLYFLGTRPDDGDRCDLRGPWSTAHTHICGRSTTDYTETDPLAGATSNVNVNWFSVIGNGRSGVGFGSDTNSTDRALNNCASSAHHPHERVSQSVHLGPTVEHRVLELTTLLPDGPA</sequence>
<gene>
    <name evidence="2" type="ORF">BHQ18_17960</name>
</gene>
<dbReference type="AlphaFoldDB" id="A0A1E3RFW7"/>
<dbReference type="Proteomes" id="UP000094053">
    <property type="component" value="Unassembled WGS sequence"/>
</dbReference>
<name>A0A1E3RFW7_MYCFV</name>
<keyword evidence="1" id="KW-1133">Transmembrane helix</keyword>